<evidence type="ECO:0000313" key="2">
    <source>
        <dbReference type="Proteomes" id="UP000799754"/>
    </source>
</evidence>
<proteinExistence type="predicted"/>
<sequence>MNPYNMFLEDDHDFLNLKSSWWTKGNGIAYQPVSHPNRPEMPCNGKFELASHACQQPMERPEIPVAELRPMEGTMFAELAGEEPWVYGKDHLTLDVAHPLMNTPSTATTPPDVDALPQLSPQDTPQKDSPVSSITPTTIHSATTPPHFNRVAFNESLSPDSASAFQDPQRENPLYWFQELQKNQSISTLDRAAPYVSFADPNTTMPPISWQHTNGEHENYEPTYPAQQSTLQRASTMPSRLPDERRQRLEQLGLLVGTFELDEATSTFTRCLDNVALAELHSARTNAGHAMNESDNMYDGVSPQDHALSRPSLQEDNHHISAVSSDNTQQKIYDPVKCNQCDQEFAGKYGPGNLRRHVRHQHLTRRSTDIDLTCRLCKTSYKRSDALRSHLWRKHSLPEAKPKTKPAS</sequence>
<accession>A0ACB6SFH3</accession>
<name>A0ACB6SFH3_9PLEO</name>
<dbReference type="EMBL" id="MU006703">
    <property type="protein sequence ID" value="KAF2632232.1"/>
    <property type="molecule type" value="Genomic_DNA"/>
</dbReference>
<evidence type="ECO:0000313" key="1">
    <source>
        <dbReference type="EMBL" id="KAF2632232.1"/>
    </source>
</evidence>
<reference evidence="1" key="1">
    <citation type="journal article" date="2020" name="Stud. Mycol.">
        <title>101 Dothideomycetes genomes: a test case for predicting lifestyles and emergence of pathogens.</title>
        <authorList>
            <person name="Haridas S."/>
            <person name="Albert R."/>
            <person name="Binder M."/>
            <person name="Bloem J."/>
            <person name="Labutti K."/>
            <person name="Salamov A."/>
            <person name="Andreopoulos B."/>
            <person name="Baker S."/>
            <person name="Barry K."/>
            <person name="Bills G."/>
            <person name="Bluhm B."/>
            <person name="Cannon C."/>
            <person name="Castanera R."/>
            <person name="Culley D."/>
            <person name="Daum C."/>
            <person name="Ezra D."/>
            <person name="Gonzalez J."/>
            <person name="Henrissat B."/>
            <person name="Kuo A."/>
            <person name="Liang C."/>
            <person name="Lipzen A."/>
            <person name="Lutzoni F."/>
            <person name="Magnuson J."/>
            <person name="Mondo S."/>
            <person name="Nolan M."/>
            <person name="Ohm R."/>
            <person name="Pangilinan J."/>
            <person name="Park H.-J."/>
            <person name="Ramirez L."/>
            <person name="Alfaro M."/>
            <person name="Sun H."/>
            <person name="Tritt A."/>
            <person name="Yoshinaga Y."/>
            <person name="Zwiers L.-H."/>
            <person name="Turgeon B."/>
            <person name="Goodwin S."/>
            <person name="Spatafora J."/>
            <person name="Crous P."/>
            <person name="Grigoriev I."/>
        </authorList>
    </citation>
    <scope>NUCLEOTIDE SEQUENCE</scope>
    <source>
        <strain evidence="1">CBS 525.71</strain>
    </source>
</reference>
<keyword evidence="2" id="KW-1185">Reference proteome</keyword>
<protein>
    <submittedName>
        <fullName evidence="1">Uncharacterized protein</fullName>
    </submittedName>
</protein>
<dbReference type="Proteomes" id="UP000799754">
    <property type="component" value="Unassembled WGS sequence"/>
</dbReference>
<comment type="caution">
    <text evidence="1">The sequence shown here is derived from an EMBL/GenBank/DDBJ whole genome shotgun (WGS) entry which is preliminary data.</text>
</comment>
<gene>
    <name evidence="1" type="ORF">BU25DRAFT_144969</name>
</gene>
<organism evidence="1 2">
    <name type="scientific">Macroventuria anomochaeta</name>
    <dbReference type="NCBI Taxonomy" id="301207"/>
    <lineage>
        <taxon>Eukaryota</taxon>
        <taxon>Fungi</taxon>
        <taxon>Dikarya</taxon>
        <taxon>Ascomycota</taxon>
        <taxon>Pezizomycotina</taxon>
        <taxon>Dothideomycetes</taxon>
        <taxon>Pleosporomycetidae</taxon>
        <taxon>Pleosporales</taxon>
        <taxon>Pleosporineae</taxon>
        <taxon>Didymellaceae</taxon>
        <taxon>Macroventuria</taxon>
    </lineage>
</organism>